<keyword evidence="1" id="KW-1133">Transmembrane helix</keyword>
<evidence type="ECO:0000313" key="2">
    <source>
        <dbReference type="EMBL" id="KAK8176069.1"/>
    </source>
</evidence>
<protein>
    <submittedName>
        <fullName evidence="2">Uncharacterized protein</fullName>
    </submittedName>
</protein>
<keyword evidence="3" id="KW-1185">Reference proteome</keyword>
<evidence type="ECO:0000256" key="1">
    <source>
        <dbReference type="SAM" id="Phobius"/>
    </source>
</evidence>
<evidence type="ECO:0000313" key="3">
    <source>
        <dbReference type="Proteomes" id="UP001456524"/>
    </source>
</evidence>
<name>A0ABR1Y4E8_9PEZI</name>
<dbReference type="EMBL" id="JBBWUH010000002">
    <property type="protein sequence ID" value="KAK8176069.1"/>
    <property type="molecule type" value="Genomic_DNA"/>
</dbReference>
<organism evidence="2 3">
    <name type="scientific">Phyllosticta citrichinensis</name>
    <dbReference type="NCBI Taxonomy" id="1130410"/>
    <lineage>
        <taxon>Eukaryota</taxon>
        <taxon>Fungi</taxon>
        <taxon>Dikarya</taxon>
        <taxon>Ascomycota</taxon>
        <taxon>Pezizomycotina</taxon>
        <taxon>Dothideomycetes</taxon>
        <taxon>Dothideomycetes incertae sedis</taxon>
        <taxon>Botryosphaeriales</taxon>
        <taxon>Phyllostictaceae</taxon>
        <taxon>Phyllosticta</taxon>
    </lineage>
</organism>
<reference evidence="2 3" key="1">
    <citation type="journal article" date="2022" name="G3 (Bethesda)">
        <title>Enemy or ally: a genomic approach to elucidate the lifestyle of Phyllosticta citrichinaensis.</title>
        <authorList>
            <person name="Buijs V.A."/>
            <person name="Groenewald J.Z."/>
            <person name="Haridas S."/>
            <person name="LaButti K.M."/>
            <person name="Lipzen A."/>
            <person name="Martin F.M."/>
            <person name="Barry K."/>
            <person name="Grigoriev I.V."/>
            <person name="Crous P.W."/>
            <person name="Seidl M.F."/>
        </authorList>
    </citation>
    <scope>NUCLEOTIDE SEQUENCE [LARGE SCALE GENOMIC DNA]</scope>
    <source>
        <strain evidence="2 3">CBS 129764</strain>
    </source>
</reference>
<proteinExistence type="predicted"/>
<keyword evidence="1" id="KW-0472">Membrane</keyword>
<keyword evidence="1" id="KW-0812">Transmembrane</keyword>
<sequence>MSTRWSWCAPNNICHAPRQPPHASLGLVQRLVDAAICRCRCRSPVPSSSAREMRPRFLVVILCGTLAFHAAPYHVYNLASCLLVSYSHQPLRFVRVCLPAPPQSLLGHAFRTVLQPSFNQIVVVKQLPRHCERIRARRLPLFRIVCRAHRLRAARRPFLRSAADHRRFHGSRQRFSQSLKIAVVRSRPARIVSKTASRSSGRQRTGSHSRLLLPFGNGFKILALVFANGVAEPIEIFNVCNRPRLDSSRHCVHVSAIQLVSSLIMKCTRRRIQSRIDLLADCCAFVAIAVVCAVAVG</sequence>
<comment type="caution">
    <text evidence="2">The sequence shown here is derived from an EMBL/GenBank/DDBJ whole genome shotgun (WGS) entry which is preliminary data.</text>
</comment>
<gene>
    <name evidence="2" type="ORF">IWX90DRAFT_130812</name>
</gene>
<feature type="transmembrane region" description="Helical" evidence="1">
    <location>
        <begin position="57"/>
        <end position="76"/>
    </location>
</feature>
<accession>A0ABR1Y4E8</accession>
<dbReference type="Proteomes" id="UP001456524">
    <property type="component" value="Unassembled WGS sequence"/>
</dbReference>